<dbReference type="Proteomes" id="UP000313359">
    <property type="component" value="Unassembled WGS sequence"/>
</dbReference>
<dbReference type="PANTHER" id="PTHR13257">
    <property type="entry name" value="NUCLEOPORIN NUP84-RELATED"/>
    <property type="match status" value="1"/>
</dbReference>
<evidence type="ECO:0000313" key="10">
    <source>
        <dbReference type="Proteomes" id="UP000313359"/>
    </source>
</evidence>
<keyword evidence="7" id="KW-0539">Nucleus</keyword>
<evidence type="ECO:0000256" key="4">
    <source>
        <dbReference type="ARBA" id="ARBA00022927"/>
    </source>
</evidence>
<evidence type="ECO:0008006" key="11">
    <source>
        <dbReference type="Google" id="ProtNLM"/>
    </source>
</evidence>
<feature type="region of interest" description="Disordered" evidence="8">
    <location>
        <begin position="580"/>
        <end position="617"/>
    </location>
</feature>
<keyword evidence="6" id="KW-0906">Nuclear pore complex</keyword>
<dbReference type="STRING" id="1328759.A0A5C2T4M8"/>
<dbReference type="GO" id="GO:0005643">
    <property type="term" value="C:nuclear pore"/>
    <property type="evidence" value="ECO:0007669"/>
    <property type="project" value="UniProtKB-SubCell"/>
</dbReference>
<reference evidence="9" key="1">
    <citation type="journal article" date="2018" name="Genome Biol. Evol.">
        <title>Genomics and development of Lentinus tigrinus, a white-rot wood-decaying mushroom with dimorphic fruiting bodies.</title>
        <authorList>
            <person name="Wu B."/>
            <person name="Xu Z."/>
            <person name="Knudson A."/>
            <person name="Carlson A."/>
            <person name="Chen N."/>
            <person name="Kovaka S."/>
            <person name="LaButti K."/>
            <person name="Lipzen A."/>
            <person name="Pennachio C."/>
            <person name="Riley R."/>
            <person name="Schakwitz W."/>
            <person name="Umezawa K."/>
            <person name="Ohm R.A."/>
            <person name="Grigoriev I.V."/>
            <person name="Nagy L.G."/>
            <person name="Gibbons J."/>
            <person name="Hibbett D."/>
        </authorList>
    </citation>
    <scope>NUCLEOTIDE SEQUENCE [LARGE SCALE GENOMIC DNA]</scope>
    <source>
        <strain evidence="9">ALCF2SS1-6</strain>
    </source>
</reference>
<evidence type="ECO:0000256" key="6">
    <source>
        <dbReference type="ARBA" id="ARBA00023132"/>
    </source>
</evidence>
<feature type="compositionally biased region" description="Basic and acidic residues" evidence="8">
    <location>
        <begin position="881"/>
        <end position="892"/>
    </location>
</feature>
<name>A0A5C2T4M8_9APHY</name>
<evidence type="ECO:0000313" key="9">
    <source>
        <dbReference type="EMBL" id="RPD67026.1"/>
    </source>
</evidence>
<dbReference type="SUPFAM" id="SSF50978">
    <property type="entry name" value="WD40 repeat-like"/>
    <property type="match status" value="1"/>
</dbReference>
<keyword evidence="5" id="KW-0811">Translocation</keyword>
<keyword evidence="10" id="KW-1185">Reference proteome</keyword>
<dbReference type="OrthoDB" id="341482at2759"/>
<dbReference type="InterPro" id="IPR036322">
    <property type="entry name" value="WD40_repeat_dom_sf"/>
</dbReference>
<keyword evidence="3" id="KW-0509">mRNA transport</keyword>
<dbReference type="EMBL" id="ML122250">
    <property type="protein sequence ID" value="RPD67026.1"/>
    <property type="molecule type" value="Genomic_DNA"/>
</dbReference>
<proteinExistence type="predicted"/>
<dbReference type="GO" id="GO:0017056">
    <property type="term" value="F:structural constituent of nuclear pore"/>
    <property type="evidence" value="ECO:0007669"/>
    <property type="project" value="InterPro"/>
</dbReference>
<evidence type="ECO:0000256" key="3">
    <source>
        <dbReference type="ARBA" id="ARBA00022816"/>
    </source>
</evidence>
<evidence type="ECO:0000256" key="7">
    <source>
        <dbReference type="ARBA" id="ARBA00023242"/>
    </source>
</evidence>
<evidence type="ECO:0000256" key="2">
    <source>
        <dbReference type="ARBA" id="ARBA00022448"/>
    </source>
</evidence>
<organism evidence="9 10">
    <name type="scientific">Lentinus tigrinus ALCF2SS1-6</name>
    <dbReference type="NCBI Taxonomy" id="1328759"/>
    <lineage>
        <taxon>Eukaryota</taxon>
        <taxon>Fungi</taxon>
        <taxon>Dikarya</taxon>
        <taxon>Basidiomycota</taxon>
        <taxon>Agaricomycotina</taxon>
        <taxon>Agaricomycetes</taxon>
        <taxon>Polyporales</taxon>
        <taxon>Polyporaceae</taxon>
        <taxon>Lentinus</taxon>
    </lineage>
</organism>
<dbReference type="GO" id="GO:0000055">
    <property type="term" value="P:ribosomal large subunit export from nucleus"/>
    <property type="evidence" value="ECO:0007669"/>
    <property type="project" value="InterPro"/>
</dbReference>
<dbReference type="Pfam" id="PF10168">
    <property type="entry name" value="Nup88"/>
    <property type="match status" value="1"/>
</dbReference>
<gene>
    <name evidence="9" type="ORF">L227DRAFT_537837</name>
</gene>
<sequence length="892" mass="97646">MSSEEDWDELLRNHPVFTLPKRVSGRGGKGEASLNLSLSSLPDFVDLDPVDDKPTPSGRRQAIAIKDADLIVAVGSEIRIASLGDSKGARGTSQKSYKILHTPNIQFEIHQIALNPNGKLLAVAGAFQVAVVVLPRTGFNKLVTATVDCKSFQIGQYYHAAESSAPVAKIEWHPWGQGGSTLMVMTTDGKLREYDISVDADEPQQTTSFVPERRMSHSFLAEDAAEREVVSFALGKGRADWGPLTVYALMKSGDVYAVCPYMPKNASIPSSYIHALECYVAAKQEFLSSSTNSGDSSSSDSLTTLYDYQHKYVSALIKQLPPGTAWPATARLVPMHPPTTIKNSRARQGPFLLQPAPRLLEGSEGGDATDIVYMSFGDDAAEESEGETERLGLVLVSFQDGKVDLYLDVEKVEARWELKQHPSNDLPMLAVYESIDLGIVSSLTKASSRRGESLLNLIQGNHPVFQLDPIHDDTLYVYHAFGVHVLNLRALLRSLAAVLRDGNDSEAGSSSGLEASLETVKSTEVQPILLTFSVEQQCSSPVIGVAVPNDVYLTYSIFILTSSMRMSVFPLTLRSEASFTADTRAPSPEKEKAPLAIAPPPTALLPSKPEPAPSPKKLLAPPDGPPAYISLLSTDPWKTPQAVTRPSGLPSNPRLSLPGNLSASGKEIALTPETLRYLGTTVEKLSSQIHDVQLANRATEARAALQEQEFRRQRETCAKMLEIVRALGTTRQEEAQARIAKAQETQKALLARSDRVLQGLMKKASPALSENEAKWFEELRRTKEEVVGAGRYDDRSLSAKAKLLRREVDRLLPHLKEMKEKETARRKSVAESREALGLSQAFELGKRSTEERARIGDMEAEILRLAHRLDVDLGRPPSQQHQKEKVGAVKDE</sequence>
<dbReference type="InterPro" id="IPR037700">
    <property type="entry name" value="NUP88/NUP82"/>
</dbReference>
<feature type="region of interest" description="Disordered" evidence="8">
    <location>
        <begin position="872"/>
        <end position="892"/>
    </location>
</feature>
<dbReference type="GO" id="GO:0006406">
    <property type="term" value="P:mRNA export from nucleus"/>
    <property type="evidence" value="ECO:0007669"/>
    <property type="project" value="TreeGrafter"/>
</dbReference>
<keyword evidence="2" id="KW-0813">Transport</keyword>
<evidence type="ECO:0000256" key="5">
    <source>
        <dbReference type="ARBA" id="ARBA00023010"/>
    </source>
</evidence>
<evidence type="ECO:0000256" key="1">
    <source>
        <dbReference type="ARBA" id="ARBA00004567"/>
    </source>
</evidence>
<comment type="subcellular location">
    <subcellularLocation>
        <location evidence="1">Nucleus</location>
        <location evidence="1">Nuclear pore complex</location>
    </subcellularLocation>
</comment>
<feature type="compositionally biased region" description="Pro residues" evidence="8">
    <location>
        <begin position="597"/>
        <end position="614"/>
    </location>
</feature>
<dbReference type="AlphaFoldDB" id="A0A5C2T4M8"/>
<keyword evidence="4" id="KW-0653">Protein transport</keyword>
<evidence type="ECO:0000256" key="8">
    <source>
        <dbReference type="SAM" id="MobiDB-lite"/>
    </source>
</evidence>
<dbReference type="InterPro" id="IPR019321">
    <property type="entry name" value="Nucleoporin_Nup88"/>
</dbReference>
<dbReference type="PANTHER" id="PTHR13257:SF0">
    <property type="entry name" value="NUCLEAR PORE COMPLEX PROTEIN NUP88"/>
    <property type="match status" value="1"/>
</dbReference>
<accession>A0A5C2T4M8</accession>
<dbReference type="GO" id="GO:0000056">
    <property type="term" value="P:ribosomal small subunit export from nucleus"/>
    <property type="evidence" value="ECO:0007669"/>
    <property type="project" value="InterPro"/>
</dbReference>
<dbReference type="GO" id="GO:0006606">
    <property type="term" value="P:protein import into nucleus"/>
    <property type="evidence" value="ECO:0007669"/>
    <property type="project" value="TreeGrafter"/>
</dbReference>
<protein>
    <recommendedName>
        <fullName evidence="11">Nucleoporin Nup82</fullName>
    </recommendedName>
</protein>